<sequence length="186" mass="20196">MSEIEIQLNGLEVAVVEDEPMGLEGLIQILQKLGCNVVWTAKNYEDAEEKAQSYLPNVVFVDLKLLRGTNDYETGWQLVKALRGRDSRISVIICSSTPVVDNIVLEAIHLGCPYIVKQDLWQQEQTVVASALLAAHSKSVTLSNEVAGAIQGIVSKIRGKGGLSLREQEVLELVAAGLTNEDIAAV</sequence>
<evidence type="ECO:0000313" key="6">
    <source>
        <dbReference type="Proteomes" id="UP000034543"/>
    </source>
</evidence>
<evidence type="ECO:0000313" key="5">
    <source>
        <dbReference type="EMBL" id="KKS85130.1"/>
    </source>
</evidence>
<evidence type="ECO:0000256" key="2">
    <source>
        <dbReference type="PROSITE-ProRule" id="PRU00169"/>
    </source>
</evidence>
<evidence type="ECO:0000256" key="1">
    <source>
        <dbReference type="ARBA" id="ARBA00023125"/>
    </source>
</evidence>
<feature type="domain" description="Response regulatory" evidence="4">
    <location>
        <begin position="12"/>
        <end position="132"/>
    </location>
</feature>
<reference evidence="5 6" key="1">
    <citation type="journal article" date="2015" name="Nature">
        <title>rRNA introns, odd ribosomes, and small enigmatic genomes across a large radiation of phyla.</title>
        <authorList>
            <person name="Brown C.T."/>
            <person name="Hug L.A."/>
            <person name="Thomas B.C."/>
            <person name="Sharon I."/>
            <person name="Castelle C.J."/>
            <person name="Singh A."/>
            <person name="Wilkins M.J."/>
            <person name="Williams K.H."/>
            <person name="Banfield J.F."/>
        </authorList>
    </citation>
    <scope>NUCLEOTIDE SEQUENCE [LARGE SCALE GENOMIC DNA]</scope>
</reference>
<dbReference type="InterPro" id="IPR039420">
    <property type="entry name" value="WalR-like"/>
</dbReference>
<evidence type="ECO:0000259" key="3">
    <source>
        <dbReference type="PROSITE" id="PS50043"/>
    </source>
</evidence>
<name>A0A0G1CH74_9BACT</name>
<organism evidence="5 6">
    <name type="scientific">Candidatus Gottesmanbacteria bacterium GW2011_GWA1_43_11</name>
    <dbReference type="NCBI Taxonomy" id="1618436"/>
    <lineage>
        <taxon>Bacteria</taxon>
        <taxon>Candidatus Gottesmaniibacteriota</taxon>
    </lineage>
</organism>
<protein>
    <submittedName>
        <fullName evidence="5">Response regulator receiver domain protein</fullName>
    </submittedName>
</protein>
<dbReference type="InterPro" id="IPR001789">
    <property type="entry name" value="Sig_transdc_resp-reg_receiver"/>
</dbReference>
<dbReference type="PANTHER" id="PTHR43214:SF43">
    <property type="entry name" value="TWO-COMPONENT RESPONSE REGULATOR"/>
    <property type="match status" value="1"/>
</dbReference>
<proteinExistence type="predicted"/>
<dbReference type="CDD" id="cd00156">
    <property type="entry name" value="REC"/>
    <property type="match status" value="1"/>
</dbReference>
<dbReference type="Proteomes" id="UP000034543">
    <property type="component" value="Unassembled WGS sequence"/>
</dbReference>
<comment type="caution">
    <text evidence="5">The sequence shown here is derived from an EMBL/GenBank/DDBJ whole genome shotgun (WGS) entry which is preliminary data.</text>
</comment>
<gene>
    <name evidence="5" type="ORF">UV59_C0010G0001</name>
</gene>
<dbReference type="Gene3D" id="3.40.50.2300">
    <property type="match status" value="1"/>
</dbReference>
<dbReference type="Gene3D" id="1.10.10.10">
    <property type="entry name" value="Winged helix-like DNA-binding domain superfamily/Winged helix DNA-binding domain"/>
    <property type="match status" value="1"/>
</dbReference>
<feature type="modified residue" description="4-aspartylphosphate" evidence="2">
    <location>
        <position position="62"/>
    </location>
</feature>
<dbReference type="SUPFAM" id="SSF52172">
    <property type="entry name" value="CheY-like"/>
    <property type="match status" value="1"/>
</dbReference>
<accession>A0A0G1CH74</accession>
<dbReference type="InterPro" id="IPR000792">
    <property type="entry name" value="Tscrpt_reg_LuxR_C"/>
</dbReference>
<keyword evidence="1" id="KW-0238">DNA-binding</keyword>
<dbReference type="SMART" id="SM00448">
    <property type="entry name" value="REC"/>
    <property type="match status" value="1"/>
</dbReference>
<dbReference type="PANTHER" id="PTHR43214">
    <property type="entry name" value="TWO-COMPONENT RESPONSE REGULATOR"/>
    <property type="match status" value="1"/>
</dbReference>
<evidence type="ECO:0000259" key="4">
    <source>
        <dbReference type="PROSITE" id="PS50110"/>
    </source>
</evidence>
<dbReference type="InterPro" id="IPR036388">
    <property type="entry name" value="WH-like_DNA-bd_sf"/>
</dbReference>
<feature type="domain" description="HTH luxR-type" evidence="3">
    <location>
        <begin position="156"/>
        <end position="186"/>
    </location>
</feature>
<dbReference type="GO" id="GO:0000160">
    <property type="term" value="P:phosphorelay signal transduction system"/>
    <property type="evidence" value="ECO:0007669"/>
    <property type="project" value="InterPro"/>
</dbReference>
<dbReference type="STRING" id="1618436.UV59_C0010G0001"/>
<dbReference type="AlphaFoldDB" id="A0A0G1CH74"/>
<dbReference type="GO" id="GO:0003677">
    <property type="term" value="F:DNA binding"/>
    <property type="evidence" value="ECO:0007669"/>
    <property type="project" value="UniProtKB-KW"/>
</dbReference>
<dbReference type="EMBL" id="LCFB01000010">
    <property type="protein sequence ID" value="KKS85130.1"/>
    <property type="molecule type" value="Genomic_DNA"/>
</dbReference>
<dbReference type="PROSITE" id="PS50043">
    <property type="entry name" value="HTH_LUXR_2"/>
    <property type="match status" value="1"/>
</dbReference>
<dbReference type="InterPro" id="IPR011006">
    <property type="entry name" value="CheY-like_superfamily"/>
</dbReference>
<keyword evidence="2" id="KW-0597">Phosphoprotein</keyword>
<dbReference type="Pfam" id="PF00072">
    <property type="entry name" value="Response_reg"/>
    <property type="match status" value="1"/>
</dbReference>
<dbReference type="PROSITE" id="PS50110">
    <property type="entry name" value="RESPONSE_REGULATORY"/>
    <property type="match status" value="1"/>
</dbReference>
<dbReference type="GO" id="GO:0006355">
    <property type="term" value="P:regulation of DNA-templated transcription"/>
    <property type="evidence" value="ECO:0007669"/>
    <property type="project" value="InterPro"/>
</dbReference>